<gene>
    <name evidence="2" type="ORF">JTE90_029271</name>
</gene>
<keyword evidence="3" id="KW-1185">Reference proteome</keyword>
<evidence type="ECO:0008006" key="4">
    <source>
        <dbReference type="Google" id="ProtNLM"/>
    </source>
</evidence>
<sequence length="151" mass="16221">MDRGNGEAPPLDPTDPIPTAERHVSIPTEEVAPMVLLPSFNIQTNHMQKRPITGVCNPIGSGGGGGNCPVNTFFPKQIIVKWFESHATCPVCRNEIFSPLDATSSIPGCLGYLIIFKEFGTAPSTQTLLKKPTIPPPGCMALRIVGKKKNL</sequence>
<comment type="caution">
    <text evidence="2">The sequence shown here is derived from an EMBL/GenBank/DDBJ whole genome shotgun (WGS) entry which is preliminary data.</text>
</comment>
<name>A0AAV6TNE3_9ARAC</name>
<dbReference type="EMBL" id="JAFNEN010001900">
    <property type="protein sequence ID" value="KAG8173288.1"/>
    <property type="molecule type" value="Genomic_DNA"/>
</dbReference>
<protein>
    <recommendedName>
        <fullName evidence="4">RING-type domain-containing protein</fullName>
    </recommendedName>
</protein>
<organism evidence="2 3">
    <name type="scientific">Oedothorax gibbosus</name>
    <dbReference type="NCBI Taxonomy" id="931172"/>
    <lineage>
        <taxon>Eukaryota</taxon>
        <taxon>Metazoa</taxon>
        <taxon>Ecdysozoa</taxon>
        <taxon>Arthropoda</taxon>
        <taxon>Chelicerata</taxon>
        <taxon>Arachnida</taxon>
        <taxon>Araneae</taxon>
        <taxon>Araneomorphae</taxon>
        <taxon>Entelegynae</taxon>
        <taxon>Araneoidea</taxon>
        <taxon>Linyphiidae</taxon>
        <taxon>Erigoninae</taxon>
        <taxon>Oedothorax</taxon>
    </lineage>
</organism>
<accession>A0AAV6TNE3</accession>
<evidence type="ECO:0000256" key="1">
    <source>
        <dbReference type="SAM" id="MobiDB-lite"/>
    </source>
</evidence>
<proteinExistence type="predicted"/>
<feature type="region of interest" description="Disordered" evidence="1">
    <location>
        <begin position="1"/>
        <end position="20"/>
    </location>
</feature>
<evidence type="ECO:0000313" key="3">
    <source>
        <dbReference type="Proteomes" id="UP000827092"/>
    </source>
</evidence>
<reference evidence="2 3" key="1">
    <citation type="journal article" date="2022" name="Nat. Ecol. Evol.">
        <title>A masculinizing supergene underlies an exaggerated male reproductive morph in a spider.</title>
        <authorList>
            <person name="Hendrickx F."/>
            <person name="De Corte Z."/>
            <person name="Sonet G."/>
            <person name="Van Belleghem S.M."/>
            <person name="Kostlbacher S."/>
            <person name="Vangestel C."/>
        </authorList>
    </citation>
    <scope>NUCLEOTIDE SEQUENCE [LARGE SCALE GENOMIC DNA]</scope>
    <source>
        <strain evidence="2">W744_W776</strain>
    </source>
</reference>
<dbReference type="Proteomes" id="UP000827092">
    <property type="component" value="Unassembled WGS sequence"/>
</dbReference>
<dbReference type="AlphaFoldDB" id="A0AAV6TNE3"/>
<evidence type="ECO:0000313" key="2">
    <source>
        <dbReference type="EMBL" id="KAG8173288.1"/>
    </source>
</evidence>